<comment type="caution">
    <text evidence="1">The sequence shown here is derived from an EMBL/GenBank/DDBJ whole genome shotgun (WGS) entry which is preliminary data.</text>
</comment>
<name>A0A833PLJ1_BURL3</name>
<dbReference type="Pfam" id="PF18928">
    <property type="entry name" value="DUF5677"/>
    <property type="match status" value="1"/>
</dbReference>
<organism evidence="1 2">
    <name type="scientific">Burkholderia lata (strain ATCC 17760 / DSM 23089 / LMG 22485 / NCIMB 9086 / R18194 / 383)</name>
    <dbReference type="NCBI Taxonomy" id="482957"/>
    <lineage>
        <taxon>Bacteria</taxon>
        <taxon>Pseudomonadati</taxon>
        <taxon>Pseudomonadota</taxon>
        <taxon>Betaproteobacteria</taxon>
        <taxon>Burkholderiales</taxon>
        <taxon>Burkholderiaceae</taxon>
        <taxon>Burkholderia</taxon>
        <taxon>Burkholderia cepacia complex</taxon>
    </lineage>
</organism>
<accession>A0A833PLJ1</accession>
<evidence type="ECO:0000313" key="1">
    <source>
        <dbReference type="EMBL" id="KAF1035055.1"/>
    </source>
</evidence>
<protein>
    <submittedName>
        <fullName evidence="1">Uncharacterized protein</fullName>
    </submittedName>
</protein>
<proteinExistence type="predicted"/>
<dbReference type="RefSeq" id="WP_278648910.1">
    <property type="nucleotide sequence ID" value="NZ_WNDV01000018.1"/>
</dbReference>
<sequence length="253" mass="27541">MTLRRDDIAAKGFLSPEIESERHRLRSELTAIVARAETISDRVTASVFAADVSQYDEQEILALSFWLRCLGACQGGLLLAERGMAPEALTLLRSAFEFLFFGSASLADPSVFASLAGGHDFERRKQAREMIRMGTEGGHLTDEQVARLRRVEQEVENASAPMSAFTAAQIAGLGYLYASAYRGLSMMASHATMAGTDSVLEEQPDGGTKAVFGPSMRNVEFSLGLIARCLEIGEAHFTPLLSRRTLGSSRRSK</sequence>
<dbReference type="AlphaFoldDB" id="A0A833PLJ1"/>
<reference evidence="2" key="1">
    <citation type="journal article" date="2020" name="MBio">
        <title>Horizontal gene transfer to a defensive symbiont with a reduced genome amongst a multipartite beetle microbiome.</title>
        <authorList>
            <person name="Waterworth S.C."/>
            <person name="Florez L.V."/>
            <person name="Rees E.R."/>
            <person name="Hertweck C."/>
            <person name="Kaltenpoth M."/>
            <person name="Kwan J.C."/>
        </authorList>
    </citation>
    <scope>NUCLEOTIDE SEQUENCE [LARGE SCALE GENOMIC DNA]</scope>
</reference>
<dbReference type="Proteomes" id="UP000467522">
    <property type="component" value="Unassembled WGS sequence"/>
</dbReference>
<evidence type="ECO:0000313" key="2">
    <source>
        <dbReference type="Proteomes" id="UP000467522"/>
    </source>
</evidence>
<dbReference type="EMBL" id="WNDV01000018">
    <property type="protein sequence ID" value="KAF1035055.1"/>
    <property type="molecule type" value="Genomic_DNA"/>
</dbReference>
<gene>
    <name evidence="1" type="ORF">GAK33_04963</name>
</gene>
<dbReference type="InterPro" id="IPR043733">
    <property type="entry name" value="DUF5677"/>
</dbReference>